<dbReference type="EMBL" id="FLRJ01000180">
    <property type="protein sequence ID" value="SBT72935.1"/>
    <property type="molecule type" value="Genomic_DNA"/>
</dbReference>
<dbReference type="VEuPathDB" id="PlasmoDB:POWCR01_000064000"/>
<evidence type="ECO:0000313" key="1">
    <source>
        <dbReference type="EMBL" id="SBT72935.1"/>
    </source>
</evidence>
<name>A0A1C3KGS8_PLAOA</name>
<sequence length="230" mass="26690">MTCDNSDVKSGSRSRIGKAKMFLTSFLPSEILKSKGKSAKINMGTLLNVILVSLLIWNCHYSYDMNDSTNSSFCKRNMSQGLFGQRYERVIAELEEHPYKRDFVVGVKTKKNKSAYCNQSNEETTGQSEELKELYSKVSNEWKEFVSDMEQEYNSKTDQIEDIWRDGIWNNKWSPYLEHVHSTINNKLHDTTNSPHITENEIGIILSYVYDVFQHFVDLVNEDSSRLQKI</sequence>
<dbReference type="NCBIfam" id="TIGR01609">
    <property type="entry name" value="PF_unchar_267"/>
    <property type="match status" value="1"/>
</dbReference>
<protein>
    <recommendedName>
        <fullName evidence="3">Plasmodium RESA N-terminal domain-containing protein</fullName>
    </recommendedName>
</protein>
<organism evidence="1 2">
    <name type="scientific">Plasmodium ovale</name>
    <name type="common">malaria parasite P. ovale</name>
    <dbReference type="NCBI Taxonomy" id="36330"/>
    <lineage>
        <taxon>Eukaryota</taxon>
        <taxon>Sar</taxon>
        <taxon>Alveolata</taxon>
        <taxon>Apicomplexa</taxon>
        <taxon>Aconoidasida</taxon>
        <taxon>Haemosporida</taxon>
        <taxon>Plasmodiidae</taxon>
        <taxon>Plasmodium</taxon>
        <taxon>Plasmodium (Plasmodium)</taxon>
    </lineage>
</organism>
<evidence type="ECO:0008006" key="3">
    <source>
        <dbReference type="Google" id="ProtNLM"/>
    </source>
</evidence>
<dbReference type="OrthoDB" id="381474at2759"/>
<dbReference type="Pfam" id="PF09688">
    <property type="entry name" value="Wx5_PLAF3D7"/>
    <property type="match status" value="1"/>
</dbReference>
<dbReference type="AlphaFoldDB" id="A0A1C3KGS8"/>
<dbReference type="Proteomes" id="UP000243200">
    <property type="component" value="Unassembled WGS sequence"/>
</dbReference>
<accession>A0A1C3KGS8</accession>
<evidence type="ECO:0000313" key="2">
    <source>
        <dbReference type="Proteomes" id="UP000243200"/>
    </source>
</evidence>
<reference evidence="1 2" key="1">
    <citation type="submission" date="2016-06" db="EMBL/GenBank/DDBJ databases">
        <authorList>
            <consortium name="Pathogen Informatics"/>
        </authorList>
    </citation>
    <scope>NUCLEOTIDE SEQUENCE [LARGE SCALE GENOMIC DNA]</scope>
</reference>
<proteinExistence type="predicted"/>
<gene>
    <name evidence="1" type="primary">PowCR01_000064000</name>
    <name evidence="1" type="ORF">POWCR01_000064000</name>
</gene>
<dbReference type="VEuPathDB" id="PlasmoDB:PocGH01_00018900"/>
<dbReference type="InterPro" id="IPR006496">
    <property type="entry name" value="CHP01606_Plasmodium_spp"/>
</dbReference>